<evidence type="ECO:0000313" key="2">
    <source>
        <dbReference type="EMBL" id="KSU80898.1"/>
    </source>
</evidence>
<dbReference type="Pfam" id="PF00583">
    <property type="entry name" value="Acetyltransf_1"/>
    <property type="match status" value="1"/>
</dbReference>
<gene>
    <name evidence="2" type="ORF">AS030_18250</name>
</gene>
<organism evidence="2 3">
    <name type="scientific">Fictibacillus enclensis</name>
    <dbReference type="NCBI Taxonomy" id="1017270"/>
    <lineage>
        <taxon>Bacteria</taxon>
        <taxon>Bacillati</taxon>
        <taxon>Bacillota</taxon>
        <taxon>Bacilli</taxon>
        <taxon>Bacillales</taxon>
        <taxon>Fictibacillaceae</taxon>
        <taxon>Fictibacillus</taxon>
    </lineage>
</organism>
<dbReference type="Proteomes" id="UP000054099">
    <property type="component" value="Unassembled WGS sequence"/>
</dbReference>
<evidence type="ECO:0000259" key="1">
    <source>
        <dbReference type="PROSITE" id="PS51186"/>
    </source>
</evidence>
<dbReference type="InterPro" id="IPR016181">
    <property type="entry name" value="Acyl_CoA_acyltransferase"/>
</dbReference>
<dbReference type="EMBL" id="LNQN01000006">
    <property type="protein sequence ID" value="KSU80898.1"/>
    <property type="molecule type" value="Genomic_DNA"/>
</dbReference>
<dbReference type="PROSITE" id="PS51186">
    <property type="entry name" value="GNAT"/>
    <property type="match status" value="1"/>
</dbReference>
<evidence type="ECO:0000313" key="3">
    <source>
        <dbReference type="Proteomes" id="UP000054099"/>
    </source>
</evidence>
<name>A0A0V8J1F7_9BACL</name>
<keyword evidence="3" id="KW-1185">Reference proteome</keyword>
<feature type="domain" description="N-acetyltransferase" evidence="1">
    <location>
        <begin position="4"/>
        <end position="145"/>
    </location>
</feature>
<protein>
    <submittedName>
        <fullName evidence="2">Acetyltransferase</fullName>
    </submittedName>
</protein>
<dbReference type="InterPro" id="IPR000182">
    <property type="entry name" value="GNAT_dom"/>
</dbReference>
<dbReference type="SUPFAM" id="SSF55729">
    <property type="entry name" value="Acyl-CoA N-acyltransferases (Nat)"/>
    <property type="match status" value="1"/>
</dbReference>
<comment type="caution">
    <text evidence="2">The sequence shown here is derived from an EMBL/GenBank/DDBJ whole genome shotgun (WGS) entry which is preliminary data.</text>
</comment>
<keyword evidence="2" id="KW-0808">Transferase</keyword>
<dbReference type="AlphaFoldDB" id="A0A0V8J1F7"/>
<reference evidence="2 3" key="1">
    <citation type="journal article" date="2014" name="Antonie Van Leeuwenhoek">
        <title>Fictibacillus enclensis sp. nov., isolated from marine sediment.</title>
        <authorList>
            <person name="Dastager S.G."/>
            <person name="Mawlankar R."/>
            <person name="Srinivasan K."/>
            <person name="Tang S.K."/>
            <person name="Lee J.C."/>
            <person name="Ramana V.V."/>
            <person name="Shouche Y.S."/>
        </authorList>
    </citation>
    <scope>NUCLEOTIDE SEQUENCE [LARGE SCALE GENOMIC DNA]</scope>
    <source>
        <strain evidence="2 3">NIO-1003</strain>
    </source>
</reference>
<dbReference type="Gene3D" id="3.40.630.30">
    <property type="match status" value="1"/>
</dbReference>
<dbReference type="CDD" id="cd04301">
    <property type="entry name" value="NAT_SF"/>
    <property type="match status" value="1"/>
</dbReference>
<dbReference type="GO" id="GO:0016747">
    <property type="term" value="F:acyltransferase activity, transferring groups other than amino-acyl groups"/>
    <property type="evidence" value="ECO:0007669"/>
    <property type="project" value="InterPro"/>
</dbReference>
<proteinExistence type="predicted"/>
<accession>A0A0V8J1F7</accession>
<sequence length="145" mass="16449">MGMGIVRELSTRVEVKEAFPIMKQLRPHLTEALFLSLYEEMRTSGYTLLACYDDETIVAVAGFAMLTNLYYGKHVWVYDLVTDEQVRSKGHGEELLSFIESFAAQNNCNCVALSSGTARTDAHRFYEARMGYARVSHVFKKDFAT</sequence>